<evidence type="ECO:0000256" key="6">
    <source>
        <dbReference type="SAM" id="Phobius"/>
    </source>
</evidence>
<evidence type="ECO:0000256" key="1">
    <source>
        <dbReference type="ARBA" id="ARBA00004141"/>
    </source>
</evidence>
<dbReference type="AlphaFoldDB" id="A0A2H0TCY1"/>
<dbReference type="GO" id="GO:0000271">
    <property type="term" value="P:polysaccharide biosynthetic process"/>
    <property type="evidence" value="ECO:0007669"/>
    <property type="project" value="InterPro"/>
</dbReference>
<dbReference type="InterPro" id="IPR007267">
    <property type="entry name" value="GtrA_DPMS_TM"/>
</dbReference>
<comment type="similarity">
    <text evidence="2">Belongs to the GtrA family.</text>
</comment>
<dbReference type="Proteomes" id="UP000231503">
    <property type="component" value="Unassembled WGS sequence"/>
</dbReference>
<feature type="domain" description="GtrA/DPMS transmembrane" evidence="7">
    <location>
        <begin position="72"/>
        <end position="213"/>
    </location>
</feature>
<feature type="transmembrane region" description="Helical" evidence="6">
    <location>
        <begin position="12"/>
        <end position="28"/>
    </location>
</feature>
<keyword evidence="5 6" id="KW-0472">Membrane</keyword>
<keyword evidence="4 6" id="KW-1133">Transmembrane helix</keyword>
<feature type="transmembrane region" description="Helical" evidence="6">
    <location>
        <begin position="73"/>
        <end position="94"/>
    </location>
</feature>
<proteinExistence type="inferred from homology"/>
<feature type="transmembrane region" description="Helical" evidence="6">
    <location>
        <begin position="100"/>
        <end position="121"/>
    </location>
</feature>
<organism evidence="8 9">
    <name type="scientific">Candidatus Niyogibacteria bacterium CG10_big_fil_rev_8_21_14_0_10_46_36</name>
    <dbReference type="NCBI Taxonomy" id="1974726"/>
    <lineage>
        <taxon>Bacteria</taxon>
        <taxon>Candidatus Niyogiibacteriota</taxon>
    </lineage>
</organism>
<dbReference type="PANTHER" id="PTHR38459">
    <property type="entry name" value="PROPHAGE BACTOPRENOL-LINKED GLUCOSE TRANSLOCASE HOMOLOG"/>
    <property type="match status" value="1"/>
</dbReference>
<evidence type="ECO:0000313" key="9">
    <source>
        <dbReference type="Proteomes" id="UP000231503"/>
    </source>
</evidence>
<reference evidence="9" key="1">
    <citation type="submission" date="2017-09" db="EMBL/GenBank/DDBJ databases">
        <title>Depth-based differentiation of microbial function through sediment-hosted aquifers and enrichment of novel symbionts in the deep terrestrial subsurface.</title>
        <authorList>
            <person name="Probst A.J."/>
            <person name="Ladd B."/>
            <person name="Jarett J.K."/>
            <person name="Geller-Mcgrath D.E."/>
            <person name="Sieber C.M.K."/>
            <person name="Emerson J.B."/>
            <person name="Anantharaman K."/>
            <person name="Thomas B.C."/>
            <person name="Malmstrom R."/>
            <person name="Stieglmeier M."/>
            <person name="Klingl A."/>
            <person name="Woyke T."/>
            <person name="Ryan C.M."/>
            <person name="Banfield J.F."/>
        </authorList>
    </citation>
    <scope>NUCLEOTIDE SEQUENCE [LARGE SCALE GENOMIC DNA]</scope>
</reference>
<gene>
    <name evidence="8" type="ORF">COU47_03515</name>
</gene>
<sequence>MEQRFLAKDYILAFFSGLLTGLLLLPVLRNLDAGIPYQSWVLLVGFPFLMIFGLFVGGVLSRWVRIFFQASKFAVTGFLNMAVDFGVLNLLISFTGISMGAYFSVFKGASFIVANINSYFWNKFWTFRKKIPAHLESLESVPGAQKQAPKEYAQFFIVSVIGLLINVGAATLVVNVVGAQFDLGANAWANVGAVAGSAAGLLWNFIGYKLIVFKS</sequence>
<feature type="transmembrane region" description="Helical" evidence="6">
    <location>
        <begin position="40"/>
        <end position="61"/>
    </location>
</feature>
<dbReference type="EMBL" id="PFCO01000008">
    <property type="protein sequence ID" value="PIR69412.1"/>
    <property type="molecule type" value="Genomic_DNA"/>
</dbReference>
<evidence type="ECO:0000313" key="8">
    <source>
        <dbReference type="EMBL" id="PIR69412.1"/>
    </source>
</evidence>
<evidence type="ECO:0000256" key="4">
    <source>
        <dbReference type="ARBA" id="ARBA00022989"/>
    </source>
</evidence>
<evidence type="ECO:0000256" key="3">
    <source>
        <dbReference type="ARBA" id="ARBA00022692"/>
    </source>
</evidence>
<evidence type="ECO:0000256" key="2">
    <source>
        <dbReference type="ARBA" id="ARBA00009399"/>
    </source>
</evidence>
<feature type="transmembrane region" description="Helical" evidence="6">
    <location>
        <begin position="155"/>
        <end position="181"/>
    </location>
</feature>
<protein>
    <recommendedName>
        <fullName evidence="7">GtrA/DPMS transmembrane domain-containing protein</fullName>
    </recommendedName>
</protein>
<dbReference type="GO" id="GO:0005886">
    <property type="term" value="C:plasma membrane"/>
    <property type="evidence" value="ECO:0007669"/>
    <property type="project" value="TreeGrafter"/>
</dbReference>
<name>A0A2H0TCY1_9BACT</name>
<evidence type="ECO:0000256" key="5">
    <source>
        <dbReference type="ARBA" id="ARBA00023136"/>
    </source>
</evidence>
<dbReference type="InterPro" id="IPR051401">
    <property type="entry name" value="GtrA_CellWall_Glycosyl"/>
</dbReference>
<dbReference type="Pfam" id="PF04138">
    <property type="entry name" value="GtrA_DPMS_TM"/>
    <property type="match status" value="1"/>
</dbReference>
<accession>A0A2H0TCY1</accession>
<dbReference type="PANTHER" id="PTHR38459:SF1">
    <property type="entry name" value="PROPHAGE BACTOPRENOL-LINKED GLUCOSE TRANSLOCASE HOMOLOG"/>
    <property type="match status" value="1"/>
</dbReference>
<comment type="subcellular location">
    <subcellularLocation>
        <location evidence="1">Membrane</location>
        <topology evidence="1">Multi-pass membrane protein</topology>
    </subcellularLocation>
</comment>
<keyword evidence="3 6" id="KW-0812">Transmembrane</keyword>
<feature type="transmembrane region" description="Helical" evidence="6">
    <location>
        <begin position="187"/>
        <end position="206"/>
    </location>
</feature>
<comment type="caution">
    <text evidence="8">The sequence shown here is derived from an EMBL/GenBank/DDBJ whole genome shotgun (WGS) entry which is preliminary data.</text>
</comment>
<evidence type="ECO:0000259" key="7">
    <source>
        <dbReference type="Pfam" id="PF04138"/>
    </source>
</evidence>